<keyword evidence="2" id="KW-0472">Membrane</keyword>
<evidence type="ECO:0000259" key="3">
    <source>
        <dbReference type="SMART" id="SM00530"/>
    </source>
</evidence>
<evidence type="ECO:0000256" key="1">
    <source>
        <dbReference type="SAM" id="MobiDB-lite"/>
    </source>
</evidence>
<feature type="compositionally biased region" description="Acidic residues" evidence="1">
    <location>
        <begin position="189"/>
        <end position="199"/>
    </location>
</feature>
<dbReference type="InterPro" id="IPR001387">
    <property type="entry name" value="Cro/C1-type_HTH"/>
</dbReference>
<protein>
    <submittedName>
        <fullName evidence="4">Cytoskeleton protein RodZ</fullName>
    </submittedName>
</protein>
<sequence>MSDETEVVSPPAVFSGQAFSEARQRLELSIQQVARQLHLPEAVIHSIEGGELDKLKDPVFSRGYIRAYARFLKLDADALVAAYNQQTGNLSTTAQVRAIGSVSTAPGRRHGHPVLKVGTWVFILVLIAVSIWWSQTQFGFDAEERSILNDLPVSVETTDGTTLLLPPVSDLETEAEVSAHVDSQPVNESADETSEEPQESVESVSQSANTTTAETESQSSDEKINNEAEGGQPESSVHSGLSISLVEDCWLSIEDALGRTLYSGVAAAGSVLEFEGDEPLSVVIGRVSAVADLRYNNEPIELAAISKDNVARLSLPL</sequence>
<dbReference type="Proteomes" id="UP001159257">
    <property type="component" value="Unassembled WGS sequence"/>
</dbReference>
<feature type="region of interest" description="Disordered" evidence="1">
    <location>
        <begin position="174"/>
        <end position="238"/>
    </location>
</feature>
<dbReference type="EMBL" id="FXWV01000018">
    <property type="protein sequence ID" value="SMR77817.1"/>
    <property type="molecule type" value="Genomic_DNA"/>
</dbReference>
<dbReference type="Pfam" id="PF13464">
    <property type="entry name" value="RodZ_C"/>
    <property type="match status" value="1"/>
</dbReference>
<keyword evidence="2" id="KW-1133">Transmembrane helix</keyword>
<dbReference type="RefSeq" id="WP_239041482.1">
    <property type="nucleotide sequence ID" value="NZ_BAAAEY010000015.1"/>
</dbReference>
<keyword evidence="2" id="KW-0812">Transmembrane</keyword>
<dbReference type="PANTHER" id="PTHR34475">
    <property type="match status" value="1"/>
</dbReference>
<evidence type="ECO:0000313" key="4">
    <source>
        <dbReference type="EMBL" id="SMR77817.1"/>
    </source>
</evidence>
<dbReference type="InterPro" id="IPR025194">
    <property type="entry name" value="RodZ-like_C"/>
</dbReference>
<dbReference type="PANTHER" id="PTHR34475:SF1">
    <property type="entry name" value="CYTOSKELETON PROTEIN RODZ"/>
    <property type="match status" value="1"/>
</dbReference>
<dbReference type="InterPro" id="IPR050400">
    <property type="entry name" value="Bact_Cytoskel_RodZ"/>
</dbReference>
<reference evidence="4 5" key="1">
    <citation type="submission" date="2017-05" db="EMBL/GenBank/DDBJ databases">
        <authorList>
            <person name="Varghese N."/>
            <person name="Submissions S."/>
        </authorList>
    </citation>
    <scope>NUCLEOTIDE SEQUENCE [LARGE SCALE GENOMIC DNA]</scope>
    <source>
        <strain evidence="4 5">CGMCC 1.7287</strain>
    </source>
</reference>
<accession>A0ABY1S3G3</accession>
<name>A0ABY1S3G3_9GAMM</name>
<evidence type="ECO:0000313" key="5">
    <source>
        <dbReference type="Proteomes" id="UP001159257"/>
    </source>
</evidence>
<dbReference type="Gene3D" id="1.10.260.40">
    <property type="entry name" value="lambda repressor-like DNA-binding domains"/>
    <property type="match status" value="1"/>
</dbReference>
<organism evidence="4 5">
    <name type="scientific">Marinobacterium sediminicola</name>
    <dbReference type="NCBI Taxonomy" id="518898"/>
    <lineage>
        <taxon>Bacteria</taxon>
        <taxon>Pseudomonadati</taxon>
        <taxon>Pseudomonadota</taxon>
        <taxon>Gammaproteobacteria</taxon>
        <taxon>Oceanospirillales</taxon>
        <taxon>Oceanospirillaceae</taxon>
        <taxon>Marinobacterium</taxon>
    </lineage>
</organism>
<feature type="domain" description="HTH cro/C1-type" evidence="3">
    <location>
        <begin position="18"/>
        <end position="79"/>
    </location>
</feature>
<comment type="caution">
    <text evidence="4">The sequence shown here is derived from an EMBL/GenBank/DDBJ whole genome shotgun (WGS) entry which is preliminary data.</text>
</comment>
<keyword evidence="5" id="KW-1185">Reference proteome</keyword>
<evidence type="ECO:0000256" key="2">
    <source>
        <dbReference type="SAM" id="Phobius"/>
    </source>
</evidence>
<dbReference type="Pfam" id="PF13413">
    <property type="entry name" value="HTH_25"/>
    <property type="match status" value="1"/>
</dbReference>
<dbReference type="SMART" id="SM00530">
    <property type="entry name" value="HTH_XRE"/>
    <property type="match status" value="1"/>
</dbReference>
<dbReference type="CDD" id="cd00093">
    <property type="entry name" value="HTH_XRE"/>
    <property type="match status" value="1"/>
</dbReference>
<proteinExistence type="predicted"/>
<dbReference type="InterPro" id="IPR010982">
    <property type="entry name" value="Lambda_DNA-bd_dom_sf"/>
</dbReference>
<feature type="transmembrane region" description="Helical" evidence="2">
    <location>
        <begin position="114"/>
        <end position="133"/>
    </location>
</feature>
<feature type="compositionally biased region" description="Polar residues" evidence="1">
    <location>
        <begin position="208"/>
        <end position="218"/>
    </location>
</feature>
<gene>
    <name evidence="4" type="ORF">SAMN04487964_1187</name>
</gene>